<gene>
    <name evidence="2" type="ORF">N7493_001231</name>
</gene>
<dbReference type="AlphaFoldDB" id="A0AAD6N037"/>
<sequence>MPLGKLYAQYDGKILFIFFAVNFMAASALCGGALNMTAEIFGRVWAGAGGNGMYYGLLNLVSVNMLE</sequence>
<feature type="transmembrane region" description="Helical" evidence="1">
    <location>
        <begin position="12"/>
        <end position="34"/>
    </location>
</feature>
<dbReference type="InterPro" id="IPR036259">
    <property type="entry name" value="MFS_trans_sf"/>
</dbReference>
<keyword evidence="3" id="KW-1185">Reference proteome</keyword>
<keyword evidence="1" id="KW-0812">Transmembrane</keyword>
<organism evidence="2 3">
    <name type="scientific">Penicillium malachiteum</name>
    <dbReference type="NCBI Taxonomy" id="1324776"/>
    <lineage>
        <taxon>Eukaryota</taxon>
        <taxon>Fungi</taxon>
        <taxon>Dikarya</taxon>
        <taxon>Ascomycota</taxon>
        <taxon>Pezizomycotina</taxon>
        <taxon>Eurotiomycetes</taxon>
        <taxon>Eurotiomycetidae</taxon>
        <taxon>Eurotiales</taxon>
        <taxon>Aspergillaceae</taxon>
        <taxon>Penicillium</taxon>
    </lineage>
</organism>
<feature type="transmembrane region" description="Helical" evidence="1">
    <location>
        <begin position="40"/>
        <end position="61"/>
    </location>
</feature>
<comment type="caution">
    <text evidence="2">The sequence shown here is derived from an EMBL/GenBank/DDBJ whole genome shotgun (WGS) entry which is preliminary data.</text>
</comment>
<dbReference type="Proteomes" id="UP001215712">
    <property type="component" value="Unassembled WGS sequence"/>
</dbReference>
<evidence type="ECO:0000256" key="1">
    <source>
        <dbReference type="SAM" id="Phobius"/>
    </source>
</evidence>
<evidence type="ECO:0000313" key="3">
    <source>
        <dbReference type="Proteomes" id="UP001215712"/>
    </source>
</evidence>
<keyword evidence="1" id="KW-1133">Transmembrane helix</keyword>
<protein>
    <submittedName>
        <fullName evidence="2">MFS general substrate transporter</fullName>
    </submittedName>
</protein>
<dbReference type="SUPFAM" id="SSF103473">
    <property type="entry name" value="MFS general substrate transporter"/>
    <property type="match status" value="1"/>
</dbReference>
<keyword evidence="1" id="KW-0472">Membrane</keyword>
<name>A0AAD6N037_9EURO</name>
<proteinExistence type="predicted"/>
<reference evidence="2" key="1">
    <citation type="journal article" date="2023" name="IMA Fungus">
        <title>Comparative genomic study of the Penicillium genus elucidates a diverse pangenome and 15 lateral gene transfer events.</title>
        <authorList>
            <person name="Petersen C."/>
            <person name="Sorensen T."/>
            <person name="Nielsen M.R."/>
            <person name="Sondergaard T.E."/>
            <person name="Sorensen J.L."/>
            <person name="Fitzpatrick D.A."/>
            <person name="Frisvad J.C."/>
            <person name="Nielsen K.L."/>
        </authorList>
    </citation>
    <scope>NUCLEOTIDE SEQUENCE</scope>
    <source>
        <strain evidence="2">IBT 17514</strain>
    </source>
</reference>
<evidence type="ECO:0000313" key="2">
    <source>
        <dbReference type="EMBL" id="KAJ5738076.1"/>
    </source>
</evidence>
<dbReference type="EMBL" id="JAQJAN010000002">
    <property type="protein sequence ID" value="KAJ5738076.1"/>
    <property type="molecule type" value="Genomic_DNA"/>
</dbReference>
<accession>A0AAD6N037</accession>
<reference evidence="2" key="2">
    <citation type="submission" date="2023-01" db="EMBL/GenBank/DDBJ databases">
        <authorList>
            <person name="Petersen C."/>
        </authorList>
    </citation>
    <scope>NUCLEOTIDE SEQUENCE</scope>
    <source>
        <strain evidence="2">IBT 17514</strain>
    </source>
</reference>